<keyword evidence="5 7" id="KW-1133">Transmembrane helix</keyword>
<accession>A0AAV3T285</accession>
<gene>
    <name evidence="9" type="ORF">GCM10009019_17870</name>
</gene>
<evidence type="ECO:0000256" key="1">
    <source>
        <dbReference type="ARBA" id="ARBA00004651"/>
    </source>
</evidence>
<dbReference type="InterPro" id="IPR023408">
    <property type="entry name" value="MscS_beta-dom_sf"/>
</dbReference>
<dbReference type="Proteomes" id="UP001500194">
    <property type="component" value="Unassembled WGS sequence"/>
</dbReference>
<dbReference type="GO" id="GO:0055085">
    <property type="term" value="P:transmembrane transport"/>
    <property type="evidence" value="ECO:0007669"/>
    <property type="project" value="InterPro"/>
</dbReference>
<dbReference type="SUPFAM" id="SSF50182">
    <property type="entry name" value="Sm-like ribonucleoproteins"/>
    <property type="match status" value="1"/>
</dbReference>
<feature type="transmembrane region" description="Helical" evidence="7">
    <location>
        <begin position="105"/>
        <end position="133"/>
    </location>
</feature>
<keyword evidence="3" id="KW-1003">Cell membrane</keyword>
<evidence type="ECO:0000256" key="7">
    <source>
        <dbReference type="SAM" id="Phobius"/>
    </source>
</evidence>
<dbReference type="InterPro" id="IPR011014">
    <property type="entry name" value="MscS_channel_TM-2"/>
</dbReference>
<evidence type="ECO:0000256" key="4">
    <source>
        <dbReference type="ARBA" id="ARBA00022692"/>
    </source>
</evidence>
<keyword evidence="10" id="KW-1185">Reference proteome</keyword>
<dbReference type="Pfam" id="PF00924">
    <property type="entry name" value="MS_channel_2nd"/>
    <property type="match status" value="1"/>
</dbReference>
<dbReference type="PANTHER" id="PTHR30566">
    <property type="entry name" value="YNAI-RELATED MECHANOSENSITIVE ION CHANNEL"/>
    <property type="match status" value="1"/>
</dbReference>
<keyword evidence="6 7" id="KW-0472">Membrane</keyword>
<comment type="caution">
    <text evidence="9">The sequence shown here is derived from an EMBL/GenBank/DDBJ whole genome shotgun (WGS) entry which is preliminary data.</text>
</comment>
<dbReference type="InterPro" id="IPR006685">
    <property type="entry name" value="MscS_channel_2nd"/>
</dbReference>
<dbReference type="SUPFAM" id="SSF82689">
    <property type="entry name" value="Mechanosensitive channel protein MscS (YggB), C-terminal domain"/>
    <property type="match status" value="1"/>
</dbReference>
<dbReference type="PANTHER" id="PTHR30566:SF5">
    <property type="entry name" value="MECHANOSENSITIVE ION CHANNEL PROTEIN 1, MITOCHONDRIAL-RELATED"/>
    <property type="match status" value="1"/>
</dbReference>
<dbReference type="AlphaFoldDB" id="A0AAV3T285"/>
<feature type="transmembrane region" description="Helical" evidence="7">
    <location>
        <begin position="81"/>
        <end position="99"/>
    </location>
</feature>
<comment type="subcellular location">
    <subcellularLocation>
        <location evidence="1">Cell membrane</location>
        <topology evidence="1">Multi-pass membrane protein</topology>
    </subcellularLocation>
</comment>
<dbReference type="InterPro" id="IPR011066">
    <property type="entry name" value="MscS_channel_C_sf"/>
</dbReference>
<comment type="similarity">
    <text evidence="2">Belongs to the MscS (TC 1.A.23) family.</text>
</comment>
<keyword evidence="4 7" id="KW-0812">Transmembrane</keyword>
<name>A0AAV3T285_9EURY</name>
<proteinExistence type="inferred from homology"/>
<evidence type="ECO:0000256" key="5">
    <source>
        <dbReference type="ARBA" id="ARBA00022989"/>
    </source>
</evidence>
<dbReference type="InterPro" id="IPR010920">
    <property type="entry name" value="LSM_dom_sf"/>
</dbReference>
<dbReference type="RefSeq" id="WP_227260387.1">
    <property type="nucleotide sequence ID" value="NZ_BAAADU010000002.1"/>
</dbReference>
<evidence type="ECO:0000256" key="6">
    <source>
        <dbReference type="ARBA" id="ARBA00023136"/>
    </source>
</evidence>
<dbReference type="GeneID" id="68573537"/>
<evidence type="ECO:0000313" key="10">
    <source>
        <dbReference type="Proteomes" id="UP001500194"/>
    </source>
</evidence>
<evidence type="ECO:0000256" key="2">
    <source>
        <dbReference type="ARBA" id="ARBA00008017"/>
    </source>
</evidence>
<feature type="transmembrane region" description="Helical" evidence="7">
    <location>
        <begin position="43"/>
        <end position="61"/>
    </location>
</feature>
<evidence type="ECO:0000313" key="9">
    <source>
        <dbReference type="EMBL" id="GAA0654666.1"/>
    </source>
</evidence>
<feature type="domain" description="Mechanosensitive ion channel MscS" evidence="8">
    <location>
        <begin position="124"/>
        <end position="199"/>
    </location>
</feature>
<dbReference type="SUPFAM" id="SSF82861">
    <property type="entry name" value="Mechanosensitive channel protein MscS (YggB), transmembrane region"/>
    <property type="match status" value="1"/>
</dbReference>
<organism evidence="9 10">
    <name type="scientific">Salarchaeum japonicum</name>
    <dbReference type="NCBI Taxonomy" id="555573"/>
    <lineage>
        <taxon>Archaea</taxon>
        <taxon>Methanobacteriati</taxon>
        <taxon>Methanobacteriota</taxon>
        <taxon>Stenosarchaea group</taxon>
        <taxon>Halobacteria</taxon>
        <taxon>Halobacteriales</taxon>
        <taxon>Halobacteriaceae</taxon>
    </lineage>
</organism>
<evidence type="ECO:0000256" key="3">
    <source>
        <dbReference type="ARBA" id="ARBA00022475"/>
    </source>
</evidence>
<dbReference type="EMBL" id="BAAADU010000002">
    <property type="protein sequence ID" value="GAA0654666.1"/>
    <property type="molecule type" value="Genomic_DNA"/>
</dbReference>
<evidence type="ECO:0000259" key="8">
    <source>
        <dbReference type="Pfam" id="PF00924"/>
    </source>
</evidence>
<dbReference type="Gene3D" id="3.30.70.100">
    <property type="match status" value="1"/>
</dbReference>
<dbReference type="GO" id="GO:0005886">
    <property type="term" value="C:plasma membrane"/>
    <property type="evidence" value="ECO:0007669"/>
    <property type="project" value="UniProtKB-SubCell"/>
</dbReference>
<protein>
    <recommendedName>
        <fullName evidence="8">Mechanosensitive ion channel MscS domain-containing protein</fullName>
    </recommendedName>
</protein>
<sequence>MNRRALALLLAALTYSALAALVPPAIDPSAEFAGVLVASALRNVLLAVAALAALAAAYALVLDTLLSHTSDRRRQHRLRSIVRLAFLAVGTVLVLAVVTDQWLPALVSLGVVGVAVSLSLQQPLLSLLGWVYITTKQPYQVGDRVAIGDSKGDIVDVDYLVTTLWEINGDLVSTNQHSGRHVTVPNSVVLSAHVTNYSRDEFPYVWNELSIQVAYETDLDFARGRLQEVVDDYLGDEMARNVAHYREMLAETPVEMEVNDRPTVNVAQKESWVELRARYLVKPRAGTRVRNDLYARVLDEFGDHPERIAFPVGRNR</sequence>
<dbReference type="Gene3D" id="2.30.30.60">
    <property type="match status" value="1"/>
</dbReference>
<reference evidence="9 10" key="1">
    <citation type="journal article" date="2019" name="Int. J. Syst. Evol. Microbiol.">
        <title>The Global Catalogue of Microorganisms (GCM) 10K type strain sequencing project: providing services to taxonomists for standard genome sequencing and annotation.</title>
        <authorList>
            <consortium name="The Broad Institute Genomics Platform"/>
            <consortium name="The Broad Institute Genome Sequencing Center for Infectious Disease"/>
            <person name="Wu L."/>
            <person name="Ma J."/>
        </authorList>
    </citation>
    <scope>NUCLEOTIDE SEQUENCE [LARGE SCALE GENOMIC DNA]</scope>
    <source>
        <strain evidence="9 10">JCM 16327</strain>
    </source>
</reference>